<evidence type="ECO:0000256" key="3">
    <source>
        <dbReference type="ARBA" id="ARBA00004173"/>
    </source>
</evidence>
<evidence type="ECO:0000313" key="13">
    <source>
        <dbReference type="EMBL" id="CAK6955479.1"/>
    </source>
</evidence>
<dbReference type="GO" id="GO:0001522">
    <property type="term" value="P:pseudouridine synthesis"/>
    <property type="evidence" value="ECO:0007669"/>
    <property type="project" value="InterPro"/>
</dbReference>
<evidence type="ECO:0000313" key="14">
    <source>
        <dbReference type="Proteomes" id="UP001314229"/>
    </source>
</evidence>
<keyword evidence="5" id="KW-0809">Transit peptide</keyword>
<gene>
    <name evidence="13" type="ORF">FSCOSCO3_A019230</name>
</gene>
<evidence type="ECO:0000256" key="10">
    <source>
        <dbReference type="ARBA" id="ARBA00041563"/>
    </source>
</evidence>
<dbReference type="PANTHER" id="PTHR21600:SF83">
    <property type="entry name" value="PSEUDOURIDYLATE SYNTHASE RPUSD4, MITOCHONDRIAL"/>
    <property type="match status" value="1"/>
</dbReference>
<comment type="catalytic activity">
    <reaction evidence="1">
        <text>a uridine in mRNA = a pseudouridine in mRNA</text>
        <dbReference type="Rhea" id="RHEA:56644"/>
        <dbReference type="Rhea" id="RHEA-COMP:14658"/>
        <dbReference type="Rhea" id="RHEA-COMP:14659"/>
        <dbReference type="ChEBI" id="CHEBI:65314"/>
        <dbReference type="ChEBI" id="CHEBI:65315"/>
    </reaction>
</comment>
<dbReference type="GO" id="GO:0009982">
    <property type="term" value="F:pseudouridine synthase activity"/>
    <property type="evidence" value="ECO:0007669"/>
    <property type="project" value="InterPro"/>
</dbReference>
<keyword evidence="7" id="KW-0413">Isomerase</keyword>
<accession>A0AAV1N7L9</accession>
<dbReference type="GO" id="GO:0003723">
    <property type="term" value="F:RNA binding"/>
    <property type="evidence" value="ECO:0007669"/>
    <property type="project" value="InterPro"/>
</dbReference>
<feature type="domain" description="Pseudouridine synthase RsuA/RluA-like" evidence="12">
    <location>
        <begin position="127"/>
        <end position="302"/>
    </location>
</feature>
<feature type="compositionally biased region" description="Basic and acidic residues" evidence="11">
    <location>
        <begin position="59"/>
        <end position="80"/>
    </location>
</feature>
<dbReference type="Pfam" id="PF00849">
    <property type="entry name" value="PseudoU_synth_2"/>
    <property type="match status" value="1"/>
</dbReference>
<feature type="compositionally biased region" description="Polar residues" evidence="11">
    <location>
        <begin position="41"/>
        <end position="52"/>
    </location>
</feature>
<comment type="catalytic activity">
    <reaction evidence="8">
        <text>a uridine in tRNA = a pseudouridine in tRNA</text>
        <dbReference type="Rhea" id="RHEA:54572"/>
        <dbReference type="Rhea" id="RHEA-COMP:13339"/>
        <dbReference type="Rhea" id="RHEA-COMP:13934"/>
        <dbReference type="ChEBI" id="CHEBI:65314"/>
        <dbReference type="ChEBI" id="CHEBI:65315"/>
    </reaction>
</comment>
<dbReference type="GO" id="GO:0005739">
    <property type="term" value="C:mitochondrion"/>
    <property type="evidence" value="ECO:0007669"/>
    <property type="project" value="UniProtKB-SubCell"/>
</dbReference>
<dbReference type="PANTHER" id="PTHR21600">
    <property type="entry name" value="MITOCHONDRIAL RNA PSEUDOURIDINE SYNTHASE"/>
    <property type="match status" value="1"/>
</dbReference>
<comment type="subcellular location">
    <subcellularLocation>
        <location evidence="3">Mitochondrion</location>
    </subcellularLocation>
</comment>
<dbReference type="Gene3D" id="3.30.2350.10">
    <property type="entry name" value="Pseudouridine synthase"/>
    <property type="match status" value="1"/>
</dbReference>
<keyword evidence="6" id="KW-0496">Mitochondrion</keyword>
<evidence type="ECO:0000256" key="5">
    <source>
        <dbReference type="ARBA" id="ARBA00022946"/>
    </source>
</evidence>
<dbReference type="Proteomes" id="UP001314229">
    <property type="component" value="Unassembled WGS sequence"/>
</dbReference>
<dbReference type="EMBL" id="CAWUFR010000022">
    <property type="protein sequence ID" value="CAK6955479.1"/>
    <property type="molecule type" value="Genomic_DNA"/>
</dbReference>
<comment type="caution">
    <text evidence="13">The sequence shown here is derived from an EMBL/GenBank/DDBJ whole genome shotgun (WGS) entry which is preliminary data.</text>
</comment>
<comment type="catalytic activity">
    <reaction evidence="2">
        <text>uridine in 5S rRNA = pseudouridine in 5S rRNA</text>
        <dbReference type="Rhea" id="RHEA:47036"/>
        <dbReference type="Rhea" id="RHEA-COMP:11730"/>
        <dbReference type="Rhea" id="RHEA-COMP:11731"/>
        <dbReference type="ChEBI" id="CHEBI:65314"/>
        <dbReference type="ChEBI" id="CHEBI:65315"/>
    </reaction>
</comment>
<evidence type="ECO:0000256" key="1">
    <source>
        <dbReference type="ARBA" id="ARBA00001166"/>
    </source>
</evidence>
<sequence length="391" mass="43293">MFYSSDTMNSCRMILCTGDRSSGMNVLLSAVQTHRCAGTAASLSQSQTTANKHASGPDTGDKPRLRAIDLARKVQQEKTKPPAAEPPVSGQQRRVTELKQFSQQLQNVHPNVLAKHLHRSVLYRDKDVVIINKPYGVPVRDDSRVTSISSVLPVLSKLMDGMKIKSSSQLFPCLGLEKETTGALLLARSEEAAEHIINLNRNNQVQRKYWVITVGVPVPSEGVIDIPIIEKEVTGAQPHYKMALSPLFKMNNAGDGLTKVRAHRQAQPAMTRYRVLDSSSGCSLVELQPFTGAKHQMRVHMAFALACPILGDHKYSHWSKLAPQKLPERVLGKLGLEQTKIRYLPLHLHSRQLTLPGLSHADISVSCPMPKFFTQTLSKLHLSLPDTTDQK</sequence>
<dbReference type="SUPFAM" id="SSF55120">
    <property type="entry name" value="Pseudouridine synthase"/>
    <property type="match status" value="1"/>
</dbReference>
<reference evidence="13 14" key="1">
    <citation type="submission" date="2024-01" db="EMBL/GenBank/DDBJ databases">
        <authorList>
            <person name="Alioto T."/>
            <person name="Alioto T."/>
            <person name="Gomez Garrido J."/>
        </authorList>
    </citation>
    <scope>NUCLEOTIDE SEQUENCE [LARGE SCALE GENOMIC DNA]</scope>
</reference>
<evidence type="ECO:0000256" key="7">
    <source>
        <dbReference type="ARBA" id="ARBA00023235"/>
    </source>
</evidence>
<organism evidence="13 14">
    <name type="scientific">Scomber scombrus</name>
    <name type="common">Atlantic mackerel</name>
    <name type="synonym">Scomber vernalis</name>
    <dbReference type="NCBI Taxonomy" id="13677"/>
    <lineage>
        <taxon>Eukaryota</taxon>
        <taxon>Metazoa</taxon>
        <taxon>Chordata</taxon>
        <taxon>Craniata</taxon>
        <taxon>Vertebrata</taxon>
        <taxon>Euteleostomi</taxon>
        <taxon>Actinopterygii</taxon>
        <taxon>Neopterygii</taxon>
        <taxon>Teleostei</taxon>
        <taxon>Neoteleostei</taxon>
        <taxon>Acanthomorphata</taxon>
        <taxon>Pelagiaria</taxon>
        <taxon>Scombriformes</taxon>
        <taxon>Scombridae</taxon>
        <taxon>Scomber</taxon>
    </lineage>
</organism>
<evidence type="ECO:0000256" key="2">
    <source>
        <dbReference type="ARBA" id="ARBA00001896"/>
    </source>
</evidence>
<dbReference type="FunFam" id="3.30.2350.10:FF:000015">
    <property type="entry name" value="Mitochondrial RNA pseudouridine synthase RPUSD4"/>
    <property type="match status" value="1"/>
</dbReference>
<dbReference type="InterPro" id="IPR020103">
    <property type="entry name" value="PsdUridine_synth_cat_dom_sf"/>
</dbReference>
<evidence type="ECO:0000256" key="4">
    <source>
        <dbReference type="ARBA" id="ARBA00010876"/>
    </source>
</evidence>
<dbReference type="AlphaFoldDB" id="A0AAV1N7L9"/>
<evidence type="ECO:0000256" key="8">
    <source>
        <dbReference type="ARBA" id="ARBA00036943"/>
    </source>
</evidence>
<comment type="similarity">
    <text evidence="4">Belongs to the pseudouridine synthase RluA family.</text>
</comment>
<dbReference type="InterPro" id="IPR050188">
    <property type="entry name" value="RluA_PseudoU_synthase"/>
</dbReference>
<dbReference type="InterPro" id="IPR006145">
    <property type="entry name" value="PsdUridine_synth_RsuA/RluA"/>
</dbReference>
<keyword evidence="14" id="KW-1185">Reference proteome</keyword>
<name>A0AAV1N7L9_SCOSC</name>
<protein>
    <recommendedName>
        <fullName evidence="9">Pseudouridylate synthase RPUSD4, mitochondrial</fullName>
    </recommendedName>
    <alternativeName>
        <fullName evidence="10">RNA pseudouridylate synthase domain-containing protein 4</fullName>
    </alternativeName>
</protein>
<feature type="region of interest" description="Disordered" evidence="11">
    <location>
        <begin position="41"/>
        <end position="95"/>
    </location>
</feature>
<evidence type="ECO:0000256" key="11">
    <source>
        <dbReference type="SAM" id="MobiDB-lite"/>
    </source>
</evidence>
<proteinExistence type="inferred from homology"/>
<evidence type="ECO:0000256" key="9">
    <source>
        <dbReference type="ARBA" id="ARBA00039953"/>
    </source>
</evidence>
<dbReference type="CDD" id="cd02869">
    <property type="entry name" value="PseudoU_synth_RluA_like"/>
    <property type="match status" value="1"/>
</dbReference>
<evidence type="ECO:0000256" key="6">
    <source>
        <dbReference type="ARBA" id="ARBA00023128"/>
    </source>
</evidence>
<evidence type="ECO:0000259" key="12">
    <source>
        <dbReference type="Pfam" id="PF00849"/>
    </source>
</evidence>